<sequence length="280" mass="31672">MATNKTKRTFEVEAILESRGQGANKEYLIKWKDYPGANSWEPIQNCKQCTALIKEFEERKRRAGGRGRPYVARKSTGTPNEKKPRLAFEDEMDDDPFTTPSSSKPPKRQEERRSTISKKPQLHALPNDQEDQPKSRSSSKPPGTPTNSVPVPSTKERHTSGSSRTHLRTPLVEDNSAQHADVATERNGTPQVKCNTPEVPKPNEETPKKSKVPSANDSNDYRINNGDEVEEVVGLQKKETRLMCVVKYTSGKFEAVPNDLVKQLFPQPLITYYEKRLVFH</sequence>
<dbReference type="GO" id="GO:0005634">
    <property type="term" value="C:nucleus"/>
    <property type="evidence" value="ECO:0007669"/>
    <property type="project" value="UniProtKB-SubCell"/>
</dbReference>
<evidence type="ECO:0000256" key="2">
    <source>
        <dbReference type="ARBA" id="ARBA00023242"/>
    </source>
</evidence>
<feature type="region of interest" description="Disordered" evidence="3">
    <location>
        <begin position="58"/>
        <end position="221"/>
    </location>
</feature>
<dbReference type="Proteomes" id="UP000095287">
    <property type="component" value="Unplaced"/>
</dbReference>
<feature type="compositionally biased region" description="Polar residues" evidence="3">
    <location>
        <begin position="135"/>
        <end position="151"/>
    </location>
</feature>
<evidence type="ECO:0000256" key="1">
    <source>
        <dbReference type="ARBA" id="ARBA00004123"/>
    </source>
</evidence>
<dbReference type="InterPro" id="IPR016197">
    <property type="entry name" value="Chromo-like_dom_sf"/>
</dbReference>
<evidence type="ECO:0000259" key="4">
    <source>
        <dbReference type="PROSITE" id="PS50013"/>
    </source>
</evidence>
<name>A0A1I8AR94_9BILA</name>
<dbReference type="Gene3D" id="2.40.50.40">
    <property type="match status" value="2"/>
</dbReference>
<dbReference type="InterPro" id="IPR000953">
    <property type="entry name" value="Chromo/chromo_shadow_dom"/>
</dbReference>
<dbReference type="WBParaSite" id="L893_g8402.t2">
    <property type="protein sequence ID" value="L893_g8402.t2"/>
    <property type="gene ID" value="L893_g8402"/>
</dbReference>
<keyword evidence="5" id="KW-1185">Reference proteome</keyword>
<dbReference type="InterPro" id="IPR023780">
    <property type="entry name" value="Chromo_domain"/>
</dbReference>
<protein>
    <submittedName>
        <fullName evidence="6">Chromo domain-containing protein</fullName>
    </submittedName>
</protein>
<dbReference type="InterPro" id="IPR051219">
    <property type="entry name" value="Heterochromatin_chromo-domain"/>
</dbReference>
<reference evidence="6" key="1">
    <citation type="submission" date="2016-11" db="UniProtKB">
        <authorList>
            <consortium name="WormBaseParasite"/>
        </authorList>
    </citation>
    <scope>IDENTIFICATION</scope>
</reference>
<dbReference type="CDD" id="cd00024">
    <property type="entry name" value="CD_CSD"/>
    <property type="match status" value="1"/>
</dbReference>
<dbReference type="SMART" id="SM00298">
    <property type="entry name" value="CHROMO"/>
    <property type="match status" value="1"/>
</dbReference>
<dbReference type="PROSITE" id="PS50013">
    <property type="entry name" value="CHROMO_2"/>
    <property type="match status" value="1"/>
</dbReference>
<feature type="domain" description="Chromo" evidence="4">
    <location>
        <begin position="10"/>
        <end position="68"/>
    </location>
</feature>
<evidence type="ECO:0000313" key="5">
    <source>
        <dbReference type="Proteomes" id="UP000095287"/>
    </source>
</evidence>
<dbReference type="Pfam" id="PF01393">
    <property type="entry name" value="Chromo_shadow"/>
    <property type="match status" value="1"/>
</dbReference>
<dbReference type="PANTHER" id="PTHR22812">
    <property type="entry name" value="CHROMOBOX PROTEIN"/>
    <property type="match status" value="1"/>
</dbReference>
<dbReference type="Pfam" id="PF00385">
    <property type="entry name" value="Chromo"/>
    <property type="match status" value="1"/>
</dbReference>
<proteinExistence type="predicted"/>
<dbReference type="CDD" id="cd00034">
    <property type="entry name" value="CSD"/>
    <property type="match status" value="1"/>
</dbReference>
<keyword evidence="2" id="KW-0539">Nucleus</keyword>
<accession>A0A1I8AR94</accession>
<dbReference type="SMART" id="SM00300">
    <property type="entry name" value="ChSh"/>
    <property type="match status" value="1"/>
</dbReference>
<organism evidence="5 6">
    <name type="scientific">Steinernema glaseri</name>
    <dbReference type="NCBI Taxonomy" id="37863"/>
    <lineage>
        <taxon>Eukaryota</taxon>
        <taxon>Metazoa</taxon>
        <taxon>Ecdysozoa</taxon>
        <taxon>Nematoda</taxon>
        <taxon>Chromadorea</taxon>
        <taxon>Rhabditida</taxon>
        <taxon>Tylenchina</taxon>
        <taxon>Panagrolaimomorpha</taxon>
        <taxon>Strongyloidoidea</taxon>
        <taxon>Steinernematidae</taxon>
        <taxon>Steinernema</taxon>
    </lineage>
</organism>
<comment type="subcellular location">
    <subcellularLocation>
        <location evidence="1">Nucleus</location>
    </subcellularLocation>
</comment>
<evidence type="ECO:0000256" key="3">
    <source>
        <dbReference type="SAM" id="MobiDB-lite"/>
    </source>
</evidence>
<dbReference type="InterPro" id="IPR008251">
    <property type="entry name" value="Chromo_shadow_dom"/>
</dbReference>
<dbReference type="AlphaFoldDB" id="A0A1I8AR94"/>
<dbReference type="SUPFAM" id="SSF54160">
    <property type="entry name" value="Chromo domain-like"/>
    <property type="match status" value="2"/>
</dbReference>
<evidence type="ECO:0000313" key="6">
    <source>
        <dbReference type="WBParaSite" id="L893_g8402.t2"/>
    </source>
</evidence>